<dbReference type="GO" id="GO:0015562">
    <property type="term" value="F:efflux transmembrane transporter activity"/>
    <property type="evidence" value="ECO:0007669"/>
    <property type="project" value="TreeGrafter"/>
</dbReference>
<organism evidence="4 5">
    <name type="scientific">Stagnimonas aquatica</name>
    <dbReference type="NCBI Taxonomy" id="2689987"/>
    <lineage>
        <taxon>Bacteria</taxon>
        <taxon>Pseudomonadati</taxon>
        <taxon>Pseudomonadota</taxon>
        <taxon>Gammaproteobacteria</taxon>
        <taxon>Nevskiales</taxon>
        <taxon>Nevskiaceae</taxon>
        <taxon>Stagnimonas</taxon>
    </lineage>
</organism>
<keyword evidence="5" id="KW-1185">Reference proteome</keyword>
<dbReference type="Pfam" id="PF25954">
    <property type="entry name" value="Beta-barrel_RND_2"/>
    <property type="match status" value="1"/>
</dbReference>
<reference evidence="4 5" key="1">
    <citation type="submission" date="2018-10" db="EMBL/GenBank/DDBJ databases">
        <authorList>
            <person name="Chen W.-M."/>
        </authorList>
    </citation>
    <scope>NUCLEOTIDE SEQUENCE [LARGE SCALE GENOMIC DNA]</scope>
    <source>
        <strain evidence="4 5">THS-13</strain>
    </source>
</reference>
<dbReference type="PANTHER" id="PTHR30469:SF11">
    <property type="entry name" value="BLL4320 PROTEIN"/>
    <property type="match status" value="1"/>
</dbReference>
<comment type="caution">
    <text evidence="4">The sequence shown here is derived from an EMBL/GenBank/DDBJ whole genome shotgun (WGS) entry which is preliminary data.</text>
</comment>
<comment type="similarity">
    <text evidence="1">Belongs to the membrane fusion protein (MFP) (TC 8.A.1) family.</text>
</comment>
<dbReference type="InterPro" id="IPR006143">
    <property type="entry name" value="RND_pump_MFP"/>
</dbReference>
<dbReference type="Proteomes" id="UP000282106">
    <property type="component" value="Unassembled WGS sequence"/>
</dbReference>
<feature type="domain" description="CusB-like beta-barrel" evidence="3">
    <location>
        <begin position="171"/>
        <end position="246"/>
    </location>
</feature>
<sequence>MIDGFAAMGEPKSTVSTAKVAYEDWQPTLSAVGSLRAARGVDLAAEVSGLVETVQVRSGEDVKEGELLVQMVMDSDYARLRALQADAELARSVEQRARKQLAAQAISQAQADAEAAKLKAAEAAVAEQNALIRKKAIKAPFPGRLGITTVNPGQYLNPGDKLVTLQQLDPVHVDFTVPQSALAQLRNGLTVTATTDSFPGVQFNGTVTAINPVVDASTRNVKVQATLKNPERKLLPGMFTNVVVATGAPQRYLTLPANAVAFNPYGETVFVIVKRGEESTVADNKPEDLLQSEALKKADADLKAAAEAAAKPAEEAKPAAPAAPAEPVLVARQVFIKTGPSRGDQVAVISGLKEGDEVVTSGQIKLKNDTAVVINNELQPSSNPDPRPVDE</sequence>
<dbReference type="InterPro" id="IPR058625">
    <property type="entry name" value="MdtA-like_BSH"/>
</dbReference>
<dbReference type="Gene3D" id="2.40.420.20">
    <property type="match status" value="1"/>
</dbReference>
<dbReference type="Pfam" id="PF25917">
    <property type="entry name" value="BSH_RND"/>
    <property type="match status" value="1"/>
</dbReference>
<dbReference type="SUPFAM" id="SSF111369">
    <property type="entry name" value="HlyD-like secretion proteins"/>
    <property type="match status" value="1"/>
</dbReference>
<dbReference type="Gene3D" id="1.10.287.470">
    <property type="entry name" value="Helix hairpin bin"/>
    <property type="match status" value="1"/>
</dbReference>
<dbReference type="NCBIfam" id="TIGR01730">
    <property type="entry name" value="RND_mfp"/>
    <property type="match status" value="1"/>
</dbReference>
<dbReference type="InterPro" id="IPR058792">
    <property type="entry name" value="Beta-barrel_RND_2"/>
</dbReference>
<dbReference type="InParanoid" id="A0A3N0V1Z7"/>
<accession>A0A3N0V1Z7</accession>
<evidence type="ECO:0000259" key="3">
    <source>
        <dbReference type="Pfam" id="PF25954"/>
    </source>
</evidence>
<evidence type="ECO:0000313" key="5">
    <source>
        <dbReference type="Proteomes" id="UP000282106"/>
    </source>
</evidence>
<dbReference type="FunFam" id="2.40.30.170:FF:000010">
    <property type="entry name" value="Efflux RND transporter periplasmic adaptor subunit"/>
    <property type="match status" value="1"/>
</dbReference>
<evidence type="ECO:0000313" key="4">
    <source>
        <dbReference type="EMBL" id="ROH86809.1"/>
    </source>
</evidence>
<dbReference type="EMBL" id="RJVO01000008">
    <property type="protein sequence ID" value="ROH86809.1"/>
    <property type="molecule type" value="Genomic_DNA"/>
</dbReference>
<proteinExistence type="inferred from homology"/>
<dbReference type="Gene3D" id="2.40.50.100">
    <property type="match status" value="1"/>
</dbReference>
<gene>
    <name evidence="4" type="ORF">ED208_15035</name>
</gene>
<dbReference type="PANTHER" id="PTHR30469">
    <property type="entry name" value="MULTIDRUG RESISTANCE PROTEIN MDTA"/>
    <property type="match status" value="1"/>
</dbReference>
<name>A0A3N0V1Z7_9GAMM</name>
<evidence type="ECO:0000259" key="2">
    <source>
        <dbReference type="Pfam" id="PF25917"/>
    </source>
</evidence>
<dbReference type="Gene3D" id="2.40.30.170">
    <property type="match status" value="1"/>
</dbReference>
<evidence type="ECO:0000256" key="1">
    <source>
        <dbReference type="ARBA" id="ARBA00009477"/>
    </source>
</evidence>
<feature type="domain" description="Multidrug resistance protein MdtA-like barrel-sandwich hybrid" evidence="2">
    <location>
        <begin position="40"/>
        <end position="161"/>
    </location>
</feature>
<dbReference type="AlphaFoldDB" id="A0A3N0V1Z7"/>
<dbReference type="GO" id="GO:1990281">
    <property type="term" value="C:efflux pump complex"/>
    <property type="evidence" value="ECO:0007669"/>
    <property type="project" value="TreeGrafter"/>
</dbReference>
<protein>
    <submittedName>
        <fullName evidence="4">Efflux RND transporter periplasmic adaptor subunit</fullName>
    </submittedName>
</protein>